<dbReference type="Pfam" id="PF01476">
    <property type="entry name" value="LysM"/>
    <property type="match status" value="1"/>
</dbReference>
<reference evidence="5" key="1">
    <citation type="submission" date="2022-06" db="EMBL/GenBank/DDBJ databases">
        <title>Vallitalea longa sp. nov., an anaerobic bacterium isolated from marine sediment.</title>
        <authorList>
            <person name="Hirano S."/>
            <person name="Terahara T."/>
            <person name="Mori K."/>
            <person name="Hamada M."/>
            <person name="Matsumoto R."/>
            <person name="Kobayashi T."/>
        </authorList>
    </citation>
    <scope>NUCLEOTIDE SEQUENCE</scope>
    <source>
        <strain evidence="5">SH18-1</strain>
    </source>
</reference>
<dbReference type="Gene3D" id="2.70.70.10">
    <property type="entry name" value="Glucose Permease (Domain IIA)"/>
    <property type="match status" value="1"/>
</dbReference>
<keyword evidence="1" id="KW-0732">Signal</keyword>
<evidence type="ECO:0000259" key="3">
    <source>
        <dbReference type="PROSITE" id="PS51109"/>
    </source>
</evidence>
<dbReference type="RefSeq" id="WP_281811063.1">
    <property type="nucleotide sequence ID" value="NZ_BRLB01000001.1"/>
</dbReference>
<dbReference type="InterPro" id="IPR050570">
    <property type="entry name" value="Cell_wall_metabolism_enzyme"/>
</dbReference>
<evidence type="ECO:0000256" key="2">
    <source>
        <dbReference type="SAM" id="Phobius"/>
    </source>
</evidence>
<dbReference type="SUPFAM" id="SSF51261">
    <property type="entry name" value="Duplicated hybrid motif"/>
    <property type="match status" value="1"/>
</dbReference>
<evidence type="ECO:0000256" key="1">
    <source>
        <dbReference type="ARBA" id="ARBA00022729"/>
    </source>
</evidence>
<evidence type="ECO:0000259" key="4">
    <source>
        <dbReference type="PROSITE" id="PS51782"/>
    </source>
</evidence>
<evidence type="ECO:0000313" key="6">
    <source>
        <dbReference type="Proteomes" id="UP001144256"/>
    </source>
</evidence>
<sequence>MCHINMKTIGRNTVALIVIFFSLIFATVLIQANMNDQSSTIYNVSYKNNQVGFIEDKEIMEQVINNIQLRLEYELNTSILIDDIVNILPVYKDDQVLMTEQELEDKLFNVLLYNKDDFFVKANVLSINEDTKVIVKDKETAESVLEDVKSGYLKDDTSAKVENIEFLESVDDASLFVATSSVVEKEEAVEQLKSSKDEKVTYSIKSGDTLYEIALNNDMSLADLLKINPQLQQDSLIHIGQELNLMIPKPVLSVKVQEKLTYQEDIKTPVEYKDDDTQYKSYSKVIQEGEPGIKEITSNVTYVNGLESEREIISEKIIKEPVKKIVAVGTRTLPVFGMPVYGMITSPFGSRWGSFHTGIDIGVRTGTRVKASESGTVIFAGWSGGYGYLVKISHSSGYTTYYAHNSRLYVKKGQKVSRGDVIAASGSTGNSTGPHVHFEIRKNGVPQNPTKYIY</sequence>
<dbReference type="InterPro" id="IPR016047">
    <property type="entry name" value="M23ase_b-sheet_dom"/>
</dbReference>
<dbReference type="Pfam" id="PF07501">
    <property type="entry name" value="G5"/>
    <property type="match status" value="1"/>
</dbReference>
<dbReference type="GO" id="GO:0004222">
    <property type="term" value="F:metalloendopeptidase activity"/>
    <property type="evidence" value="ECO:0007669"/>
    <property type="project" value="TreeGrafter"/>
</dbReference>
<dbReference type="AlphaFoldDB" id="A0A9W5Y7Z5"/>
<name>A0A9W5Y7Z5_9FIRM</name>
<keyword evidence="2" id="KW-1133">Transmembrane helix</keyword>
<dbReference type="InterPro" id="IPR036779">
    <property type="entry name" value="LysM_dom_sf"/>
</dbReference>
<dbReference type="Gene3D" id="2.20.230.10">
    <property type="entry name" value="Resuscitation-promoting factor rpfb"/>
    <property type="match status" value="1"/>
</dbReference>
<accession>A0A9W5Y7Z5</accession>
<dbReference type="EMBL" id="BRLB01000001">
    <property type="protein sequence ID" value="GKX27606.1"/>
    <property type="molecule type" value="Genomic_DNA"/>
</dbReference>
<dbReference type="Pfam" id="PF01551">
    <property type="entry name" value="Peptidase_M23"/>
    <property type="match status" value="1"/>
</dbReference>
<keyword evidence="2" id="KW-0812">Transmembrane</keyword>
<dbReference type="SMART" id="SM00257">
    <property type="entry name" value="LysM"/>
    <property type="match status" value="1"/>
</dbReference>
<dbReference type="InterPro" id="IPR011055">
    <property type="entry name" value="Dup_hybrid_motif"/>
</dbReference>
<feature type="domain" description="LysM" evidence="4">
    <location>
        <begin position="200"/>
        <end position="245"/>
    </location>
</feature>
<keyword evidence="6" id="KW-1185">Reference proteome</keyword>
<dbReference type="Proteomes" id="UP001144256">
    <property type="component" value="Unassembled WGS sequence"/>
</dbReference>
<gene>
    <name evidence="5" type="ORF">SH1V18_00860</name>
</gene>
<dbReference type="SMART" id="SM01208">
    <property type="entry name" value="G5"/>
    <property type="match status" value="1"/>
</dbReference>
<dbReference type="PANTHER" id="PTHR21666">
    <property type="entry name" value="PEPTIDASE-RELATED"/>
    <property type="match status" value="1"/>
</dbReference>
<dbReference type="PROSITE" id="PS51109">
    <property type="entry name" value="G5"/>
    <property type="match status" value="1"/>
</dbReference>
<feature type="domain" description="G5" evidence="3">
    <location>
        <begin position="251"/>
        <end position="332"/>
    </location>
</feature>
<dbReference type="PROSITE" id="PS51782">
    <property type="entry name" value="LYSM"/>
    <property type="match status" value="1"/>
</dbReference>
<protein>
    <submittedName>
        <fullName evidence="5">Metalloendopeptidase</fullName>
    </submittedName>
</protein>
<dbReference type="SUPFAM" id="SSF54106">
    <property type="entry name" value="LysM domain"/>
    <property type="match status" value="1"/>
</dbReference>
<dbReference type="Gene3D" id="3.10.350.10">
    <property type="entry name" value="LysM domain"/>
    <property type="match status" value="1"/>
</dbReference>
<feature type="transmembrane region" description="Helical" evidence="2">
    <location>
        <begin position="12"/>
        <end position="30"/>
    </location>
</feature>
<dbReference type="InterPro" id="IPR011098">
    <property type="entry name" value="G5_dom"/>
</dbReference>
<dbReference type="CDD" id="cd12797">
    <property type="entry name" value="M23_peptidase"/>
    <property type="match status" value="1"/>
</dbReference>
<comment type="caution">
    <text evidence="5">The sequence shown here is derived from an EMBL/GenBank/DDBJ whole genome shotgun (WGS) entry which is preliminary data.</text>
</comment>
<keyword evidence="2" id="KW-0472">Membrane</keyword>
<dbReference type="InterPro" id="IPR018392">
    <property type="entry name" value="LysM"/>
</dbReference>
<proteinExistence type="predicted"/>
<evidence type="ECO:0000313" key="5">
    <source>
        <dbReference type="EMBL" id="GKX27606.1"/>
    </source>
</evidence>
<dbReference type="CDD" id="cd00118">
    <property type="entry name" value="LysM"/>
    <property type="match status" value="1"/>
</dbReference>
<organism evidence="5 6">
    <name type="scientific">Vallitalea longa</name>
    <dbReference type="NCBI Taxonomy" id="2936439"/>
    <lineage>
        <taxon>Bacteria</taxon>
        <taxon>Bacillati</taxon>
        <taxon>Bacillota</taxon>
        <taxon>Clostridia</taxon>
        <taxon>Lachnospirales</taxon>
        <taxon>Vallitaleaceae</taxon>
        <taxon>Vallitalea</taxon>
    </lineage>
</organism>
<dbReference type="PANTHER" id="PTHR21666:SF270">
    <property type="entry name" value="MUREIN HYDROLASE ACTIVATOR ENVC"/>
    <property type="match status" value="1"/>
</dbReference>